<accession>A0ABY5RDF1</accession>
<evidence type="ECO:0000313" key="6">
    <source>
        <dbReference type="EMBL" id="UVE50065.1"/>
    </source>
</evidence>
<dbReference type="Gene3D" id="1.10.150.520">
    <property type="match status" value="1"/>
</dbReference>
<keyword evidence="3" id="KW-0479">Metal-binding</keyword>
<keyword evidence="4 6" id="KW-0378">Hydrolase</keyword>
<dbReference type="Gene3D" id="3.40.50.1000">
    <property type="entry name" value="HAD superfamily/HAD-like"/>
    <property type="match status" value="1"/>
</dbReference>
<evidence type="ECO:0000256" key="4">
    <source>
        <dbReference type="ARBA" id="ARBA00022801"/>
    </source>
</evidence>
<dbReference type="PANTHER" id="PTHR46470">
    <property type="entry name" value="N-ACYLNEURAMINATE-9-PHOSPHATASE"/>
    <property type="match status" value="1"/>
</dbReference>
<dbReference type="EMBL" id="CP078063">
    <property type="protein sequence ID" value="UVE50065.1"/>
    <property type="molecule type" value="Genomic_DNA"/>
</dbReference>
<dbReference type="InterPro" id="IPR006439">
    <property type="entry name" value="HAD-SF_hydro_IA"/>
</dbReference>
<dbReference type="RefSeq" id="WP_258302341.1">
    <property type="nucleotide sequence ID" value="NZ_CP078063.1"/>
</dbReference>
<protein>
    <submittedName>
        <fullName evidence="6">HAD family hydrolase</fullName>
    </submittedName>
</protein>
<dbReference type="PANTHER" id="PTHR46470:SF2">
    <property type="entry name" value="GLYCERALDEHYDE 3-PHOSPHATE PHOSPHATASE"/>
    <property type="match status" value="1"/>
</dbReference>
<sequence length="211" mass="23003">MTTAVFFDLDLTLLQYTDDFETIFERALPNAPDGAYEQYVEELLHAFDQLSTTPYHAGFEAVVEEFDVDAEPAELVSRYHETELAATTVPDATHDAVTRVAAEQPTGILTNGTPEMQQAKLEAHGLDEVADAIVVSNDPDVAARKPDPAIFRTAEESLPAANYVYVGDTYDEDIVGARNAGWEAFHVGTDGPEDAPERVASVEEAAKQILD</sequence>
<dbReference type="SFLD" id="SFLDS00003">
    <property type="entry name" value="Haloacid_Dehalogenase"/>
    <property type="match status" value="1"/>
</dbReference>
<dbReference type="NCBIfam" id="TIGR01549">
    <property type="entry name" value="HAD-SF-IA-v1"/>
    <property type="match status" value="1"/>
</dbReference>
<comment type="cofactor">
    <cofactor evidence="1">
        <name>Mg(2+)</name>
        <dbReference type="ChEBI" id="CHEBI:18420"/>
    </cofactor>
</comment>
<evidence type="ECO:0000256" key="2">
    <source>
        <dbReference type="ARBA" id="ARBA00007958"/>
    </source>
</evidence>
<dbReference type="InterPro" id="IPR051400">
    <property type="entry name" value="HAD-like_hydrolase"/>
</dbReference>
<name>A0ABY5RDF1_HALLR</name>
<dbReference type="Proteomes" id="UP001058330">
    <property type="component" value="Chromosome"/>
</dbReference>
<reference evidence="6" key="1">
    <citation type="submission" date="2021-07" db="EMBL/GenBank/DDBJ databases">
        <title>Studies on halocins as antimicrobial molecules from haloarchaea.</title>
        <authorList>
            <person name="Kumar S."/>
            <person name="Khare S.K."/>
        </authorList>
    </citation>
    <scope>NUCLEOTIDE SEQUENCE</scope>
    <source>
        <strain evidence="6">NCIM 5678</strain>
    </source>
</reference>
<evidence type="ECO:0000256" key="1">
    <source>
        <dbReference type="ARBA" id="ARBA00001946"/>
    </source>
</evidence>
<dbReference type="InterPro" id="IPR023214">
    <property type="entry name" value="HAD_sf"/>
</dbReference>
<dbReference type="Pfam" id="PF00702">
    <property type="entry name" value="Hydrolase"/>
    <property type="match status" value="1"/>
</dbReference>
<dbReference type="SFLD" id="SFLDG01129">
    <property type="entry name" value="C1.5:_HAD__Beta-PGM__Phosphata"/>
    <property type="match status" value="1"/>
</dbReference>
<comment type="similarity">
    <text evidence="2">Belongs to the HAD-like hydrolase superfamily.</text>
</comment>
<dbReference type="InterPro" id="IPR036412">
    <property type="entry name" value="HAD-like_sf"/>
</dbReference>
<evidence type="ECO:0000313" key="7">
    <source>
        <dbReference type="Proteomes" id="UP001058330"/>
    </source>
</evidence>
<evidence type="ECO:0000256" key="3">
    <source>
        <dbReference type="ARBA" id="ARBA00022723"/>
    </source>
</evidence>
<dbReference type="GeneID" id="74530106"/>
<organism evidence="6 7">
    <name type="scientific">Haloferax larsenii</name>
    <dbReference type="NCBI Taxonomy" id="302484"/>
    <lineage>
        <taxon>Archaea</taxon>
        <taxon>Methanobacteriati</taxon>
        <taxon>Methanobacteriota</taxon>
        <taxon>Stenosarchaea group</taxon>
        <taxon>Halobacteria</taxon>
        <taxon>Halobacteriales</taxon>
        <taxon>Haloferacaceae</taxon>
        <taxon>Haloferax</taxon>
    </lineage>
</organism>
<keyword evidence="5" id="KW-0460">Magnesium</keyword>
<evidence type="ECO:0000256" key="5">
    <source>
        <dbReference type="ARBA" id="ARBA00022842"/>
    </source>
</evidence>
<dbReference type="SUPFAM" id="SSF56784">
    <property type="entry name" value="HAD-like"/>
    <property type="match status" value="1"/>
</dbReference>
<keyword evidence="7" id="KW-1185">Reference proteome</keyword>
<proteinExistence type="inferred from homology"/>
<gene>
    <name evidence="6" type="ORF">KU306_14325</name>
</gene>
<dbReference type="GO" id="GO:0016787">
    <property type="term" value="F:hydrolase activity"/>
    <property type="evidence" value="ECO:0007669"/>
    <property type="project" value="UniProtKB-KW"/>
</dbReference>